<reference evidence="1 2" key="2">
    <citation type="submission" date="2018-11" db="EMBL/GenBank/DDBJ databases">
        <authorList>
            <consortium name="Pathogen Informatics"/>
        </authorList>
    </citation>
    <scope>NUCLEOTIDE SEQUENCE [LARGE SCALE GENOMIC DNA]</scope>
    <source>
        <strain evidence="1 2">NST_G2</strain>
    </source>
</reference>
<evidence type="ECO:0000313" key="2">
    <source>
        <dbReference type="Proteomes" id="UP000275846"/>
    </source>
</evidence>
<dbReference type="AlphaFoldDB" id="A0A183SHJ1"/>
<gene>
    <name evidence="1" type="ORF">SSLN_LOCUS3689</name>
</gene>
<accession>A0A183SHJ1</accession>
<organism evidence="3">
    <name type="scientific">Schistocephalus solidus</name>
    <name type="common">Tapeworm</name>
    <dbReference type="NCBI Taxonomy" id="70667"/>
    <lineage>
        <taxon>Eukaryota</taxon>
        <taxon>Metazoa</taxon>
        <taxon>Spiralia</taxon>
        <taxon>Lophotrochozoa</taxon>
        <taxon>Platyhelminthes</taxon>
        <taxon>Cestoda</taxon>
        <taxon>Eucestoda</taxon>
        <taxon>Diphyllobothriidea</taxon>
        <taxon>Diphyllobothriidae</taxon>
        <taxon>Schistocephalus</taxon>
    </lineage>
</organism>
<proteinExistence type="predicted"/>
<protein>
    <submittedName>
        <fullName evidence="1 3">Uncharacterized protein</fullName>
    </submittedName>
</protein>
<keyword evidence="2" id="KW-1185">Reference proteome</keyword>
<name>A0A183SHJ1_SCHSO</name>
<dbReference type="WBParaSite" id="SSLN_0000380101-mRNA-1">
    <property type="protein sequence ID" value="SSLN_0000380101-mRNA-1"/>
    <property type="gene ID" value="SSLN_0000380101"/>
</dbReference>
<reference evidence="3" key="1">
    <citation type="submission" date="2016-06" db="UniProtKB">
        <authorList>
            <consortium name="WormBaseParasite"/>
        </authorList>
    </citation>
    <scope>IDENTIFICATION</scope>
</reference>
<evidence type="ECO:0000313" key="1">
    <source>
        <dbReference type="EMBL" id="VDL90074.1"/>
    </source>
</evidence>
<dbReference type="Proteomes" id="UP000275846">
    <property type="component" value="Unassembled WGS sequence"/>
</dbReference>
<dbReference type="EMBL" id="UYSU01032619">
    <property type="protein sequence ID" value="VDL90074.1"/>
    <property type="molecule type" value="Genomic_DNA"/>
</dbReference>
<evidence type="ECO:0000313" key="3">
    <source>
        <dbReference type="WBParaSite" id="SSLN_0000380101-mRNA-1"/>
    </source>
</evidence>
<sequence length="160" mass="17705">MSRASGECSCGRLYLVPNSHLWLVEGRLRSVATARATVKTGGLNQVTYSVIVCVFTPASLPPPPLPSPVPLYHGRKESYGEGNSNHIENPRRNEPERRTALVTRELARYKVPIAALSETQLSEQVKLDEVGSGYTLFWSGRPNEERRDTGAAFVIRNDIV</sequence>